<sequence>MEEHHDHCPCCGEPITLLIDTSVQEQEYVEDCEVCCRPMIVRAWADAGSVSATVRAEND</sequence>
<keyword evidence="2" id="KW-1185">Reference proteome</keyword>
<name>A0A2N5X8B8_9GAMM</name>
<reference evidence="1 2" key="1">
    <citation type="submission" date="2018-01" db="EMBL/GenBank/DDBJ databases">
        <title>The draft genome sequence of Halioglobus lutimaris HF004.</title>
        <authorList>
            <person name="Du Z.-J."/>
            <person name="Shi M.-J."/>
        </authorList>
    </citation>
    <scope>NUCLEOTIDE SEQUENCE [LARGE SCALE GENOMIC DNA]</scope>
    <source>
        <strain evidence="1 2">HF004</strain>
    </source>
</reference>
<dbReference type="RefSeq" id="WP_075999570.1">
    <property type="nucleotide sequence ID" value="NZ_PKUS01000001.1"/>
</dbReference>
<dbReference type="EMBL" id="PKUS01000001">
    <property type="protein sequence ID" value="PLW70709.1"/>
    <property type="molecule type" value="Genomic_DNA"/>
</dbReference>
<dbReference type="AlphaFoldDB" id="A0A2N5X8B8"/>
<proteinExistence type="predicted"/>
<gene>
    <name evidence="1" type="ORF">C0039_00835</name>
</gene>
<dbReference type="Proteomes" id="UP000235005">
    <property type="component" value="Unassembled WGS sequence"/>
</dbReference>
<organism evidence="1 2">
    <name type="scientific">Pseudohalioglobus lutimaris</name>
    <dbReference type="NCBI Taxonomy" id="1737061"/>
    <lineage>
        <taxon>Bacteria</taxon>
        <taxon>Pseudomonadati</taxon>
        <taxon>Pseudomonadota</taxon>
        <taxon>Gammaproteobacteria</taxon>
        <taxon>Cellvibrionales</taxon>
        <taxon>Halieaceae</taxon>
        <taxon>Pseudohalioglobus</taxon>
    </lineage>
</organism>
<evidence type="ECO:0000313" key="1">
    <source>
        <dbReference type="EMBL" id="PLW70709.1"/>
    </source>
</evidence>
<dbReference type="Pfam" id="PF14255">
    <property type="entry name" value="Zn_ribbon_21"/>
    <property type="match status" value="1"/>
</dbReference>
<dbReference type="OrthoDB" id="9814566at2"/>
<dbReference type="InterPro" id="IPR025990">
    <property type="entry name" value="zinc_ribbon_bacterial"/>
</dbReference>
<evidence type="ECO:0000313" key="2">
    <source>
        <dbReference type="Proteomes" id="UP000235005"/>
    </source>
</evidence>
<comment type="caution">
    <text evidence="1">The sequence shown here is derived from an EMBL/GenBank/DDBJ whole genome shotgun (WGS) entry which is preliminary data.</text>
</comment>
<accession>A0A2N5X8B8</accession>
<protein>
    <submittedName>
        <fullName evidence="1">CPXCG motif-containing cysteine-rich protein</fullName>
    </submittedName>
</protein>